<reference evidence="1" key="1">
    <citation type="submission" date="2021-09" db="EMBL/GenBank/DDBJ databases">
        <title>A high-quality genome of the endoparasitic fungus Hirsutella rhossiliensis with a comparison of Hirsutella genomes reveals transposable elements contributing to genome size variation.</title>
        <authorList>
            <person name="Lin R."/>
            <person name="Jiao Y."/>
            <person name="Sun X."/>
            <person name="Ling J."/>
            <person name="Xie B."/>
            <person name="Cheng X."/>
        </authorList>
    </citation>
    <scope>NUCLEOTIDE SEQUENCE</scope>
    <source>
        <strain evidence="1">HR02</strain>
    </source>
</reference>
<dbReference type="Gene3D" id="3.65.10.20">
    <property type="entry name" value="RNA 3'-terminal phosphate cyclase domain"/>
    <property type="match status" value="1"/>
</dbReference>
<comment type="caution">
    <text evidence="1">The sequence shown here is derived from an EMBL/GenBank/DDBJ whole genome shotgun (WGS) entry which is preliminary data.</text>
</comment>
<dbReference type="InterPro" id="IPR037136">
    <property type="entry name" value="RNA3'_phos_cyclase_dom_sf"/>
</dbReference>
<dbReference type="RefSeq" id="XP_044719382.1">
    <property type="nucleotide sequence ID" value="XM_044865420.1"/>
</dbReference>
<evidence type="ECO:0000313" key="2">
    <source>
        <dbReference type="Proteomes" id="UP000824596"/>
    </source>
</evidence>
<sequence length="259" mass="29007">MPPLQECFGIVAERTLDRCVWNFGPRFTGRLQLKVHPVPKGQALQYNLPQRYTSSSSYHVRSIDVSIITPQSSLKRLRAELSRRLESQFPDADVCFKLTEDSGDHTRLPIIQVAHSEAGIRWGRGFHRSMPRKTKRQDTFIAEISKALCGELVEEVSLGGAVDEKLQDQLVPVQALTNDLSSFSRDDSPIQSAGGNSLVEPIESFSINDKNMRRDKAQEQFGYGSEHTRLVGWMASEPLPRVEFYSRGDSVRGVGSSIS</sequence>
<dbReference type="GeneID" id="68356078"/>
<accession>A0A9P8MVE4</accession>
<dbReference type="EMBL" id="JAIZPD010000007">
    <property type="protein sequence ID" value="KAH0961869.1"/>
    <property type="molecule type" value="Genomic_DNA"/>
</dbReference>
<dbReference type="InterPro" id="IPR036553">
    <property type="entry name" value="RPTC_insert"/>
</dbReference>
<organism evidence="1 2">
    <name type="scientific">Hirsutella rhossiliensis</name>
    <dbReference type="NCBI Taxonomy" id="111463"/>
    <lineage>
        <taxon>Eukaryota</taxon>
        <taxon>Fungi</taxon>
        <taxon>Dikarya</taxon>
        <taxon>Ascomycota</taxon>
        <taxon>Pezizomycotina</taxon>
        <taxon>Sordariomycetes</taxon>
        <taxon>Hypocreomycetidae</taxon>
        <taxon>Hypocreales</taxon>
        <taxon>Ophiocordycipitaceae</taxon>
        <taxon>Hirsutella</taxon>
    </lineage>
</organism>
<evidence type="ECO:0000313" key="1">
    <source>
        <dbReference type="EMBL" id="KAH0961869.1"/>
    </source>
</evidence>
<name>A0A9P8MVE4_9HYPO</name>
<keyword evidence="2" id="KW-1185">Reference proteome</keyword>
<dbReference type="OrthoDB" id="25029at2759"/>
<proteinExistence type="predicted"/>
<dbReference type="Gene3D" id="3.30.360.20">
    <property type="entry name" value="RNA 3'-terminal phosphate cyclase, insert domain"/>
    <property type="match status" value="1"/>
</dbReference>
<dbReference type="AlphaFoldDB" id="A0A9P8MVE4"/>
<dbReference type="Proteomes" id="UP000824596">
    <property type="component" value="Unassembled WGS sequence"/>
</dbReference>
<gene>
    <name evidence="1" type="ORF">HRG_06949</name>
</gene>
<protein>
    <submittedName>
        <fullName evidence="1">RNA 3'-terminal phosphate cyclase</fullName>
    </submittedName>
</protein>